<dbReference type="InterPro" id="IPR017438">
    <property type="entry name" value="ATP-NAD_kinase_N"/>
</dbReference>
<gene>
    <name evidence="1" type="ORF">RradSPS_0578</name>
</gene>
<reference evidence="1 2" key="1">
    <citation type="submission" date="2014-03" db="EMBL/GenBank/DDBJ databases">
        <title>Complete genome sequence of the Radio-Resistant Rubrobacter radiotolerans RSPS-4.</title>
        <authorList>
            <person name="Egas C.C."/>
            <person name="Barroso C.C."/>
            <person name="Froufe H.J.C."/>
            <person name="Pacheco J.J."/>
            <person name="Albuquerque L.L."/>
            <person name="da Costa M.M.S."/>
        </authorList>
    </citation>
    <scope>NUCLEOTIDE SEQUENCE [LARGE SCALE GENOMIC DNA]</scope>
    <source>
        <strain evidence="1 2">RSPS-4</strain>
    </source>
</reference>
<keyword evidence="1" id="KW-0418">Kinase</keyword>
<keyword evidence="2" id="KW-1185">Reference proteome</keyword>
<keyword evidence="1" id="KW-0808">Transferase</keyword>
<protein>
    <submittedName>
        <fullName evidence="1">ATP-NAD kinase</fullName>
    </submittedName>
</protein>
<dbReference type="Pfam" id="PF01513">
    <property type="entry name" value="NAD_kinase"/>
    <property type="match status" value="1"/>
</dbReference>
<name>A0A023X0W5_RUBRA</name>
<dbReference type="PATRIC" id="fig|42256.3.peg.587"/>
<dbReference type="GO" id="GO:0051287">
    <property type="term" value="F:NAD binding"/>
    <property type="evidence" value="ECO:0007669"/>
    <property type="project" value="UniProtKB-ARBA"/>
</dbReference>
<dbReference type="SUPFAM" id="SSF111331">
    <property type="entry name" value="NAD kinase/diacylglycerol kinase-like"/>
    <property type="match status" value="1"/>
</dbReference>
<dbReference type="PIRSF" id="PIRSF018567">
    <property type="entry name" value="AcoX"/>
    <property type="match status" value="1"/>
</dbReference>
<dbReference type="Proteomes" id="UP000025229">
    <property type="component" value="Chromosome"/>
</dbReference>
<dbReference type="InterPro" id="IPR011391">
    <property type="entry name" value="AcoX_kinase"/>
</dbReference>
<dbReference type="GO" id="GO:0003951">
    <property type="term" value="F:NAD+ kinase activity"/>
    <property type="evidence" value="ECO:0007669"/>
    <property type="project" value="InterPro"/>
</dbReference>
<sequence length="350" mass="36622">MSSSPAPVDPKEVTVGVVANPASGRDIRRLVAGASVFDNAEKGNMVYRLMAGLGSLGVGRVLMMPAASGLYDSLDRNLRTHGRGKRLPELELIEMTVYHNASDTVHAVGEMVERGVAAIAVLGGDGTSRLVARHCGDTPIIPLSTGTNNAFPEMREATVAGLALGLLVTGKVSREEVVRRGKVLRLAVNGQPASDCALVDAAVSGERFIGARALWRSGSVSELFVALARPDSVGLSSVAGMLEPVSREDAHGLHLKLCPPEEARWVVNVPLAPGLIVPVGIREKTRLTPGEPVEVEPGVGSVALDGEREIERHNGDSVTVTLDPEGPAVLDVSQTMRLASERGLLTGAPG</sequence>
<proteinExistence type="predicted"/>
<dbReference type="PANTHER" id="PTHR40697">
    <property type="entry name" value="ACETOIN CATABOLISM PROTEIN X"/>
    <property type="match status" value="1"/>
</dbReference>
<dbReference type="InterPro" id="IPR039065">
    <property type="entry name" value="AcoX-like"/>
</dbReference>
<dbReference type="InterPro" id="IPR002504">
    <property type="entry name" value="NADK"/>
</dbReference>
<dbReference type="EMBL" id="CP007514">
    <property type="protein sequence ID" value="AHY45861.1"/>
    <property type="molecule type" value="Genomic_DNA"/>
</dbReference>
<evidence type="ECO:0000313" key="2">
    <source>
        <dbReference type="Proteomes" id="UP000025229"/>
    </source>
</evidence>
<dbReference type="GO" id="GO:0006741">
    <property type="term" value="P:NADP+ biosynthetic process"/>
    <property type="evidence" value="ECO:0007669"/>
    <property type="project" value="InterPro"/>
</dbReference>
<dbReference type="HOGENOM" id="CLU_786821_0_0_11"/>
<dbReference type="InterPro" id="IPR016064">
    <property type="entry name" value="NAD/diacylglycerol_kinase_sf"/>
</dbReference>
<dbReference type="STRING" id="42256.RradSPS_0578"/>
<dbReference type="PANTHER" id="PTHR40697:SF3">
    <property type="entry name" value="ACETOIN CATABOLISM PROTEIN X"/>
    <property type="match status" value="1"/>
</dbReference>
<dbReference type="KEGG" id="rrd:RradSPS_0578"/>
<dbReference type="AlphaFoldDB" id="A0A023X0W5"/>
<dbReference type="GO" id="GO:0005524">
    <property type="term" value="F:ATP binding"/>
    <property type="evidence" value="ECO:0007669"/>
    <property type="project" value="UniProtKB-ARBA"/>
</dbReference>
<accession>A0A023X0W5</accession>
<evidence type="ECO:0000313" key="1">
    <source>
        <dbReference type="EMBL" id="AHY45861.1"/>
    </source>
</evidence>
<dbReference type="OrthoDB" id="4292700at2"/>
<dbReference type="Gene3D" id="3.40.50.10330">
    <property type="entry name" value="Probable inorganic polyphosphate/atp-NAD kinase, domain 1"/>
    <property type="match status" value="1"/>
</dbReference>
<organism evidence="1 2">
    <name type="scientific">Rubrobacter radiotolerans</name>
    <name type="common">Arthrobacter radiotolerans</name>
    <dbReference type="NCBI Taxonomy" id="42256"/>
    <lineage>
        <taxon>Bacteria</taxon>
        <taxon>Bacillati</taxon>
        <taxon>Actinomycetota</taxon>
        <taxon>Rubrobacteria</taxon>
        <taxon>Rubrobacterales</taxon>
        <taxon>Rubrobacteraceae</taxon>
        <taxon>Rubrobacter</taxon>
    </lineage>
</organism>
<dbReference type="eggNOG" id="COG1597">
    <property type="taxonomic scope" value="Bacteria"/>
</dbReference>